<comment type="caution">
    <text evidence="1">The sequence shown here is derived from an EMBL/GenBank/DDBJ whole genome shotgun (WGS) entry which is preliminary data.</text>
</comment>
<dbReference type="AlphaFoldDB" id="A0A9R1CAV8"/>
<evidence type="ECO:0000313" key="1">
    <source>
        <dbReference type="EMBL" id="GJG59150.1"/>
    </source>
</evidence>
<gene>
    <name evidence="1" type="ORF">PRLR5076_20010</name>
</gene>
<accession>A0A9R1CAV8</accession>
<evidence type="ECO:0008006" key="3">
    <source>
        <dbReference type="Google" id="ProtNLM"/>
    </source>
</evidence>
<keyword evidence="2" id="KW-1185">Reference proteome</keyword>
<sequence length="248" mass="28848">MKFQADEDADTPLVKVERYDRLEYRYLTTADYSALQEMNTEYPMETRTLLEDVLQLGEATDPDINNKFINFYQDPRLQSLMTDAETQYANMDSLNAQFNMAFAYLKKVLPELKIPRVYAQLSALDQSVIVGDQTIGISLDKYLGANYPLYKTYYSAEQRKVMTHEYIVPDCIVFYLMSQYPLKGFESRSQTDRDMHVARVQWVANRAIGRKVFSSDNIDLVNHYMKKNPKTSIDDLLRMNNFSPLLGK</sequence>
<reference evidence="1" key="1">
    <citation type="journal article" date="2022" name="Int. J. Syst. Evol. Microbiol.">
        <title>Prevotella lacticifex sp. nov., isolated from the rumen of cows.</title>
        <authorList>
            <person name="Shinkai T."/>
            <person name="Ikeyama N."/>
            <person name="Kumagai M."/>
            <person name="Ohmori H."/>
            <person name="Sakamoto M."/>
            <person name="Ohkuma M."/>
            <person name="Mitsumori M."/>
        </authorList>
    </citation>
    <scope>NUCLEOTIDE SEQUENCE</scope>
    <source>
        <strain evidence="1">R5076</strain>
    </source>
</reference>
<name>A0A9R1CAV8_9BACT</name>
<dbReference type="Pfam" id="PF25594">
    <property type="entry name" value="GldB_lipo"/>
    <property type="match status" value="1"/>
</dbReference>
<evidence type="ECO:0000313" key="2">
    <source>
        <dbReference type="Proteomes" id="UP000825483"/>
    </source>
</evidence>
<protein>
    <recommendedName>
        <fullName evidence="3">Gliding motility protein GldB</fullName>
    </recommendedName>
</protein>
<dbReference type="Proteomes" id="UP000825483">
    <property type="component" value="Unassembled WGS sequence"/>
</dbReference>
<organism evidence="1 2">
    <name type="scientific">Prevotella lacticifex</name>
    <dbReference type="NCBI Taxonomy" id="2854755"/>
    <lineage>
        <taxon>Bacteria</taxon>
        <taxon>Pseudomonadati</taxon>
        <taxon>Bacteroidota</taxon>
        <taxon>Bacteroidia</taxon>
        <taxon>Bacteroidales</taxon>
        <taxon>Prevotellaceae</taxon>
        <taxon>Prevotella</taxon>
    </lineage>
</organism>
<proteinExistence type="predicted"/>
<dbReference type="InterPro" id="IPR019853">
    <property type="entry name" value="GldB-like"/>
</dbReference>
<dbReference type="EMBL" id="BPUB01000002">
    <property type="protein sequence ID" value="GJG59150.1"/>
    <property type="molecule type" value="Genomic_DNA"/>
</dbReference>